<dbReference type="EMBL" id="MU277250">
    <property type="protein sequence ID" value="KAI0057197.1"/>
    <property type="molecule type" value="Genomic_DNA"/>
</dbReference>
<evidence type="ECO:0000313" key="1">
    <source>
        <dbReference type="EMBL" id="KAI0057197.1"/>
    </source>
</evidence>
<proteinExistence type="predicted"/>
<comment type="caution">
    <text evidence="1">The sequence shown here is derived from an EMBL/GenBank/DDBJ whole genome shotgun (WGS) entry which is preliminary data.</text>
</comment>
<feature type="non-terminal residue" evidence="1">
    <location>
        <position position="1"/>
    </location>
</feature>
<reference evidence="1" key="2">
    <citation type="journal article" date="2022" name="New Phytol.">
        <title>Evolutionary transition to the ectomycorrhizal habit in the genomes of a hyperdiverse lineage of mushroom-forming fungi.</title>
        <authorList>
            <person name="Looney B."/>
            <person name="Miyauchi S."/>
            <person name="Morin E."/>
            <person name="Drula E."/>
            <person name="Courty P.E."/>
            <person name="Kohler A."/>
            <person name="Kuo A."/>
            <person name="LaButti K."/>
            <person name="Pangilinan J."/>
            <person name="Lipzen A."/>
            <person name="Riley R."/>
            <person name="Andreopoulos W."/>
            <person name="He G."/>
            <person name="Johnson J."/>
            <person name="Nolan M."/>
            <person name="Tritt A."/>
            <person name="Barry K.W."/>
            <person name="Grigoriev I.V."/>
            <person name="Nagy L.G."/>
            <person name="Hibbett D."/>
            <person name="Henrissat B."/>
            <person name="Matheny P.B."/>
            <person name="Labbe J."/>
            <person name="Martin F.M."/>
        </authorList>
    </citation>
    <scope>NUCLEOTIDE SEQUENCE</scope>
    <source>
        <strain evidence="1">HHB10654</strain>
    </source>
</reference>
<keyword evidence="2" id="KW-1185">Reference proteome</keyword>
<sequence>MYQLTGSPSADSSSAPHTPAMYGDSARSHLPTLSMTVPTDSELQVSGIGCPLYTPAECTRCFETYSTQAREDELTASIKLAQVLKNLESVRWSSWFSASRAKVDGEAEYGKAAGVVVHPEGEEDVQGPGWTQVWILRKAGRIRVRRTPW</sequence>
<gene>
    <name evidence="1" type="ORF">BV25DRAFT_1831331</name>
</gene>
<protein>
    <submittedName>
        <fullName evidence="1">Uncharacterized protein</fullName>
    </submittedName>
</protein>
<accession>A0ACB8SLU7</accession>
<evidence type="ECO:0000313" key="2">
    <source>
        <dbReference type="Proteomes" id="UP000814140"/>
    </source>
</evidence>
<dbReference type="Proteomes" id="UP000814140">
    <property type="component" value="Unassembled WGS sequence"/>
</dbReference>
<reference evidence="1" key="1">
    <citation type="submission" date="2021-03" db="EMBL/GenBank/DDBJ databases">
        <authorList>
            <consortium name="DOE Joint Genome Institute"/>
            <person name="Ahrendt S."/>
            <person name="Looney B.P."/>
            <person name="Miyauchi S."/>
            <person name="Morin E."/>
            <person name="Drula E."/>
            <person name="Courty P.E."/>
            <person name="Chicoki N."/>
            <person name="Fauchery L."/>
            <person name="Kohler A."/>
            <person name="Kuo A."/>
            <person name="Labutti K."/>
            <person name="Pangilinan J."/>
            <person name="Lipzen A."/>
            <person name="Riley R."/>
            <person name="Andreopoulos W."/>
            <person name="He G."/>
            <person name="Johnson J."/>
            <person name="Barry K.W."/>
            <person name="Grigoriev I.V."/>
            <person name="Nagy L."/>
            <person name="Hibbett D."/>
            <person name="Henrissat B."/>
            <person name="Matheny P.B."/>
            <person name="Labbe J."/>
            <person name="Martin F."/>
        </authorList>
    </citation>
    <scope>NUCLEOTIDE SEQUENCE</scope>
    <source>
        <strain evidence="1">HHB10654</strain>
    </source>
</reference>
<name>A0ACB8SLU7_9AGAM</name>
<organism evidence="1 2">
    <name type="scientific">Artomyces pyxidatus</name>
    <dbReference type="NCBI Taxonomy" id="48021"/>
    <lineage>
        <taxon>Eukaryota</taxon>
        <taxon>Fungi</taxon>
        <taxon>Dikarya</taxon>
        <taxon>Basidiomycota</taxon>
        <taxon>Agaricomycotina</taxon>
        <taxon>Agaricomycetes</taxon>
        <taxon>Russulales</taxon>
        <taxon>Auriscalpiaceae</taxon>
        <taxon>Artomyces</taxon>
    </lineage>
</organism>